<dbReference type="InterPro" id="IPR003107">
    <property type="entry name" value="HAT"/>
</dbReference>
<dbReference type="GO" id="GO:0006364">
    <property type="term" value="P:rRNA processing"/>
    <property type="evidence" value="ECO:0007669"/>
    <property type="project" value="UniProtKB-KW"/>
</dbReference>
<dbReference type="Proteomes" id="UP000054018">
    <property type="component" value="Unassembled WGS sequence"/>
</dbReference>
<dbReference type="PANTHER" id="PTHR23270">
    <property type="entry name" value="PROGRAMMED CELL DEATH PROTEIN 11 PRE-RRNA PROCESSING PROTEIN RRP5"/>
    <property type="match status" value="1"/>
</dbReference>
<dbReference type="GO" id="GO:0003723">
    <property type="term" value="F:RNA binding"/>
    <property type="evidence" value="ECO:0007669"/>
    <property type="project" value="TreeGrafter"/>
</dbReference>
<comment type="subunit">
    <text evidence="2">Associated with the spliceosome.</text>
</comment>
<evidence type="ECO:0000313" key="10">
    <source>
        <dbReference type="Proteomes" id="UP000054018"/>
    </source>
</evidence>
<dbReference type="InterPro" id="IPR057301">
    <property type="entry name" value="Rrp5_OB_4th"/>
</dbReference>
<dbReference type="CDD" id="cd05697">
    <property type="entry name" value="S1_Rrp5_repeat_hs5"/>
    <property type="match status" value="1"/>
</dbReference>
<dbReference type="InterPro" id="IPR011990">
    <property type="entry name" value="TPR-like_helical_dom_sf"/>
</dbReference>
<evidence type="ECO:0000256" key="2">
    <source>
        <dbReference type="ARBA" id="ARBA00011524"/>
    </source>
</evidence>
<feature type="domain" description="S1 motif" evidence="8">
    <location>
        <begin position="971"/>
        <end position="1044"/>
    </location>
</feature>
<feature type="domain" description="S1 motif" evidence="8">
    <location>
        <begin position="511"/>
        <end position="580"/>
    </location>
</feature>
<dbReference type="SUPFAM" id="SSF50249">
    <property type="entry name" value="Nucleic acid-binding proteins"/>
    <property type="match status" value="8"/>
</dbReference>
<dbReference type="SMART" id="SM00386">
    <property type="entry name" value="HAT"/>
    <property type="match status" value="5"/>
</dbReference>
<dbReference type="SMART" id="SM00316">
    <property type="entry name" value="S1"/>
    <property type="match status" value="10"/>
</dbReference>
<dbReference type="GO" id="GO:0032040">
    <property type="term" value="C:small-subunit processome"/>
    <property type="evidence" value="ECO:0007669"/>
    <property type="project" value="TreeGrafter"/>
</dbReference>
<feature type="compositionally biased region" description="Polar residues" evidence="7">
    <location>
        <begin position="1067"/>
        <end position="1081"/>
    </location>
</feature>
<dbReference type="Pfam" id="PF00575">
    <property type="entry name" value="S1"/>
    <property type="match status" value="3"/>
</dbReference>
<accession>A0A0C9ZWA0</accession>
<dbReference type="HOGENOM" id="CLU_000845_0_1_1"/>
<dbReference type="PROSITE" id="PS50126">
    <property type="entry name" value="S1"/>
    <property type="match status" value="7"/>
</dbReference>
<keyword evidence="6" id="KW-0539">Nucleus</keyword>
<feature type="region of interest" description="Disordered" evidence="7">
    <location>
        <begin position="1050"/>
        <end position="1122"/>
    </location>
</feature>
<evidence type="ECO:0000259" key="8">
    <source>
        <dbReference type="PROSITE" id="PS50126"/>
    </source>
</evidence>
<feature type="region of interest" description="Disordered" evidence="7">
    <location>
        <begin position="1"/>
        <end position="51"/>
    </location>
</feature>
<dbReference type="CDD" id="cd05708">
    <property type="entry name" value="S1_Rrp5_repeat_sc12"/>
    <property type="match status" value="1"/>
</dbReference>
<name>A0A0C9ZWA0_9AGAM</name>
<reference evidence="10" key="2">
    <citation type="submission" date="2015-01" db="EMBL/GenBank/DDBJ databases">
        <title>Evolutionary Origins and Diversification of the Mycorrhizal Mutualists.</title>
        <authorList>
            <consortium name="DOE Joint Genome Institute"/>
            <consortium name="Mycorrhizal Genomics Consortium"/>
            <person name="Kohler A."/>
            <person name="Kuo A."/>
            <person name="Nagy L.G."/>
            <person name="Floudas D."/>
            <person name="Copeland A."/>
            <person name="Barry K.W."/>
            <person name="Cichocki N."/>
            <person name="Veneault-Fourrey C."/>
            <person name="LaButti K."/>
            <person name="Lindquist E.A."/>
            <person name="Lipzen A."/>
            <person name="Lundell T."/>
            <person name="Morin E."/>
            <person name="Murat C."/>
            <person name="Riley R."/>
            <person name="Ohm R."/>
            <person name="Sun H."/>
            <person name="Tunlid A."/>
            <person name="Henrissat B."/>
            <person name="Grigoriev I.V."/>
            <person name="Hibbett D.S."/>
            <person name="Martin F."/>
        </authorList>
    </citation>
    <scope>NUCLEOTIDE SEQUENCE [LARGE SCALE GENOMIC DNA]</scope>
    <source>
        <strain evidence="10">441</strain>
    </source>
</reference>
<evidence type="ECO:0000256" key="5">
    <source>
        <dbReference type="ARBA" id="ARBA00022737"/>
    </source>
</evidence>
<dbReference type="OrthoDB" id="412781at2759"/>
<feature type="compositionally biased region" description="Acidic residues" evidence="7">
    <location>
        <begin position="1086"/>
        <end position="1104"/>
    </location>
</feature>
<dbReference type="FunFam" id="1.25.40.10:FF:000065">
    <property type="entry name" value="Programmed cell death 11"/>
    <property type="match status" value="1"/>
</dbReference>
<protein>
    <recommendedName>
        <fullName evidence="8">S1 motif domain-containing protein</fullName>
    </recommendedName>
</protein>
<feature type="compositionally biased region" description="Acidic residues" evidence="7">
    <location>
        <begin position="1050"/>
        <end position="1059"/>
    </location>
</feature>
<dbReference type="STRING" id="765257.A0A0C9ZWA0"/>
<feature type="region of interest" description="Disordered" evidence="7">
    <location>
        <begin position="1139"/>
        <end position="1183"/>
    </location>
</feature>
<keyword evidence="4" id="KW-0597">Phosphoprotein</keyword>
<reference evidence="9 10" key="1">
    <citation type="submission" date="2014-04" db="EMBL/GenBank/DDBJ databases">
        <authorList>
            <consortium name="DOE Joint Genome Institute"/>
            <person name="Kuo A."/>
            <person name="Kohler A."/>
            <person name="Costa M.D."/>
            <person name="Nagy L.G."/>
            <person name="Floudas D."/>
            <person name="Copeland A."/>
            <person name="Barry K.W."/>
            <person name="Cichocki N."/>
            <person name="Veneault-Fourrey C."/>
            <person name="LaButti K."/>
            <person name="Lindquist E.A."/>
            <person name="Lipzen A."/>
            <person name="Lundell T."/>
            <person name="Morin E."/>
            <person name="Murat C."/>
            <person name="Sun H."/>
            <person name="Tunlid A."/>
            <person name="Henrissat B."/>
            <person name="Grigoriev I.V."/>
            <person name="Hibbett D.S."/>
            <person name="Martin F."/>
            <person name="Nordberg H.P."/>
            <person name="Cantor M.N."/>
            <person name="Hua S.X."/>
        </authorList>
    </citation>
    <scope>NUCLEOTIDE SEQUENCE [LARGE SCALE GENOMIC DNA]</scope>
    <source>
        <strain evidence="9 10">441</strain>
    </source>
</reference>
<keyword evidence="10" id="KW-1185">Reference proteome</keyword>
<dbReference type="Gene3D" id="1.25.40.10">
    <property type="entry name" value="Tetratricopeptide repeat domain"/>
    <property type="match status" value="1"/>
</dbReference>
<feature type="compositionally biased region" description="Acidic residues" evidence="7">
    <location>
        <begin position="1139"/>
        <end position="1154"/>
    </location>
</feature>
<dbReference type="Pfam" id="PF24685">
    <property type="entry name" value="OB_RRP5_4th"/>
    <property type="match status" value="1"/>
</dbReference>
<keyword evidence="3" id="KW-0698">rRNA processing</keyword>
<dbReference type="PANTHER" id="PTHR23270:SF10">
    <property type="entry name" value="PROTEIN RRP5 HOMOLOG"/>
    <property type="match status" value="1"/>
</dbReference>
<evidence type="ECO:0000256" key="4">
    <source>
        <dbReference type="ARBA" id="ARBA00022553"/>
    </source>
</evidence>
<dbReference type="InterPro" id="IPR003029">
    <property type="entry name" value="S1_domain"/>
</dbReference>
<dbReference type="SUPFAM" id="SSF48452">
    <property type="entry name" value="TPR-like"/>
    <property type="match status" value="1"/>
</dbReference>
<dbReference type="InterPro" id="IPR055430">
    <property type="entry name" value="HAT_Syf1_CNRKL1_C"/>
</dbReference>
<feature type="domain" description="S1 motif" evidence="8">
    <location>
        <begin position="420"/>
        <end position="494"/>
    </location>
</feature>
<feature type="domain" description="S1 motif" evidence="8">
    <location>
        <begin position="600"/>
        <end position="668"/>
    </location>
</feature>
<comment type="subcellular location">
    <subcellularLocation>
        <location evidence="1">Nucleus</location>
        <location evidence="1">Nucleolus</location>
    </subcellularLocation>
</comment>
<dbReference type="InterPro" id="IPR045209">
    <property type="entry name" value="Rrp5"/>
</dbReference>
<evidence type="ECO:0000256" key="6">
    <source>
        <dbReference type="ARBA" id="ARBA00023242"/>
    </source>
</evidence>
<organism evidence="9 10">
    <name type="scientific">Pisolithus microcarpus 441</name>
    <dbReference type="NCBI Taxonomy" id="765257"/>
    <lineage>
        <taxon>Eukaryota</taxon>
        <taxon>Fungi</taxon>
        <taxon>Dikarya</taxon>
        <taxon>Basidiomycota</taxon>
        <taxon>Agaricomycotina</taxon>
        <taxon>Agaricomycetes</taxon>
        <taxon>Agaricomycetidae</taxon>
        <taxon>Boletales</taxon>
        <taxon>Sclerodermatineae</taxon>
        <taxon>Pisolithaceae</taxon>
        <taxon>Pisolithus</taxon>
    </lineage>
</organism>
<proteinExistence type="predicted"/>
<evidence type="ECO:0000313" key="9">
    <source>
        <dbReference type="EMBL" id="KIK30329.1"/>
    </source>
</evidence>
<evidence type="ECO:0000256" key="3">
    <source>
        <dbReference type="ARBA" id="ARBA00022552"/>
    </source>
</evidence>
<dbReference type="Pfam" id="PF23231">
    <property type="entry name" value="HAT_Syf1_CNRKL1_C"/>
    <property type="match status" value="1"/>
</dbReference>
<keyword evidence="5" id="KW-0677">Repeat</keyword>
<feature type="domain" description="S1 motif" evidence="8">
    <location>
        <begin position="869"/>
        <end position="951"/>
    </location>
</feature>
<feature type="domain" description="S1 motif" evidence="8">
    <location>
        <begin position="239"/>
        <end position="306"/>
    </location>
</feature>
<dbReference type="InterPro" id="IPR012340">
    <property type="entry name" value="NA-bd_OB-fold"/>
</dbReference>
<dbReference type="Gene3D" id="2.40.50.140">
    <property type="entry name" value="Nucleic acid-binding proteins"/>
    <property type="match status" value="8"/>
</dbReference>
<evidence type="ECO:0000256" key="1">
    <source>
        <dbReference type="ARBA" id="ARBA00004604"/>
    </source>
</evidence>
<dbReference type="EMBL" id="KN833687">
    <property type="protein sequence ID" value="KIK30329.1"/>
    <property type="molecule type" value="Genomic_DNA"/>
</dbReference>
<gene>
    <name evidence="9" type="ORF">PISMIDRAFT_645096</name>
</gene>
<feature type="domain" description="S1 motif" evidence="8">
    <location>
        <begin position="775"/>
        <end position="843"/>
    </location>
</feature>
<sequence>MAGKKRALEGGASGRKAKKAKSSSGNPHEKSQGEHSFTGDSAMMAEEVDFPRGGGTSLTALEVKEIRAEAIKEADKGILSNSNSRLQLKPEGPKRESLRIEHLNYKRIVPGMKILGQVVSVHPLVVVVSLPNQLVAHVPITKITSQLSRLLESMDVRSDASGESASDTVADNVPDLSELFHPGQYVRAVVANVHPPGTTDLAGLMRSRDEVVKASRRVELSLVPEEVNAGVRKSDLKDGYTMSAAVQSIEDHGYILDLGISGVSGFLSFKDAHMEGSDEKLRVGCLVDIAVLRLTSNGRTCNTTTDLKTLVATSVSEVSDVTSVLPGTLVQSLVTGVTSNGLNLQILGFFDATADEYHQSRVQRTPKVGQKIKARVLYNIPGTSPPRFSVSLSDHHLGLGIKSAAVDLEGPSLVDAFPIGTILDSVKISHVEPEQGLLVEVQPSVDGFVHISQVSDEHTPILSGTSGPWKIATLHKARVIGYHIFDGILQLSLRPSVFLQKFLQVGDIQVGEVIKGTVKRLTDSAVFVSLSERLDGVIWPNHYADVPLKYPAKRFKVGASIKCRVLTVEPERNRVVLTAKRTLMDTAQPILTSYEDVKIGTVTHGVIFAVSEKGLKVEFFNNVKATIPAREASETGAKLTEAFTPGKVTKVRIIAIHKDTRRIVASIRQATSVFAPTVTDVSSLSVGDIVQGAVIELQKANIVLSLQPSEARAHLSFVTLANIRGTTIPELRTSLKPGAIIDSLIVTSVEEGFVIVGKPEPPTKTKLSMDTVAIGQIVRGRVTRHGRSGAQAKLTARITGSLHPTDACDDYEVGNPFPAVGSALQAVVIGIDKSANHLTLSTRPSKLSPDSAKPPVDRELSSVEALKVGDTVRGFIKSVSEHGLFVMIGRGIDARVQIRELFDEEGGSFGQRNTRYIKDWKSRFVANQLVRGRILRHVVDVDNKKVEMTFKSGDLARNHSKLITFNDLQEGQKVMGKVKRIEQYGLFILIDDSKLSGLCHKSELSDNKDADVTIALRTFREGDRVKAIILSRDPEKKQLSLGLKPSYFAEDEDVEVTDDESLKGDGSSASEAEINEQNDLTHVSEESMEENLGEATEDDSEDDQPGISIENAPEEPSISSHRRQPLKLEGFQWFSNDAISEEDSGTGSSSEDETESRKKKRKKRKEIQQDLTAEMHTKNPESSADFERLLLGSPNSSYMWIQYMSFYLQMSEIDKARATGRRAVQTISFREEQERLNVWIALLNIENTYGSDATMESVFKDAARHNDSKAVHLRLAAIFEDTQKYEKAEEQYKRTCKKFGQSSKVWTLFAEHYLRRGRLEEARKLLSRSLQSLAKRKHIKTISKFAQLEYKLGDAERGRTIFEGIVDSHPKRWDLWSIYMDMEVKQGDIQHLRNIFSRVLAIKMTSHKAKSFFKKWLNLEHKLGDDEGAAAVKQRAIEWTQQAAAAS</sequence>
<evidence type="ECO:0000256" key="7">
    <source>
        <dbReference type="SAM" id="MobiDB-lite"/>
    </source>
</evidence>
<dbReference type="FunFam" id="2.40.50.140:FF:000103">
    <property type="entry name" value="protein RRP5 homolog"/>
    <property type="match status" value="2"/>
</dbReference>